<dbReference type="Proteomes" id="UP000658656">
    <property type="component" value="Unassembled WGS sequence"/>
</dbReference>
<proteinExistence type="predicted"/>
<dbReference type="EMBL" id="BNAV01000004">
    <property type="protein sequence ID" value="GHF60195.1"/>
    <property type="molecule type" value="Genomic_DNA"/>
</dbReference>
<accession>A0A8H9MAW0</accession>
<dbReference type="AlphaFoldDB" id="A0A8H9MAW0"/>
<name>A0A8H9MAW0_9PSEU</name>
<sequence length="63" mass="6928">MERSNRALLDEWTCTRPTGPKPNDAKRYRHGYTPNITTAATPHSAATPPRAAFLTSQASTPDM</sequence>
<gene>
    <name evidence="2" type="ORF">GCM10017566_37290</name>
</gene>
<feature type="region of interest" description="Disordered" evidence="1">
    <location>
        <begin position="1"/>
        <end position="63"/>
    </location>
</feature>
<protein>
    <submittedName>
        <fullName evidence="2">Uncharacterized protein</fullName>
    </submittedName>
</protein>
<feature type="compositionally biased region" description="Low complexity" evidence="1">
    <location>
        <begin position="37"/>
        <end position="52"/>
    </location>
</feature>
<keyword evidence="3" id="KW-1185">Reference proteome</keyword>
<reference evidence="2" key="2">
    <citation type="submission" date="2020-09" db="EMBL/GenBank/DDBJ databases">
        <authorList>
            <person name="Sun Q."/>
            <person name="Zhou Y."/>
        </authorList>
    </citation>
    <scope>NUCLEOTIDE SEQUENCE</scope>
    <source>
        <strain evidence="2">CGMCC 4.7679</strain>
    </source>
</reference>
<evidence type="ECO:0000313" key="2">
    <source>
        <dbReference type="EMBL" id="GHF60195.1"/>
    </source>
</evidence>
<feature type="compositionally biased region" description="Polar residues" evidence="1">
    <location>
        <begin position="54"/>
        <end position="63"/>
    </location>
</feature>
<organism evidence="2 3">
    <name type="scientific">Amycolatopsis bartoniae</name>
    <dbReference type="NCBI Taxonomy" id="941986"/>
    <lineage>
        <taxon>Bacteria</taxon>
        <taxon>Bacillati</taxon>
        <taxon>Actinomycetota</taxon>
        <taxon>Actinomycetes</taxon>
        <taxon>Pseudonocardiales</taxon>
        <taxon>Pseudonocardiaceae</taxon>
        <taxon>Amycolatopsis</taxon>
    </lineage>
</organism>
<evidence type="ECO:0000256" key="1">
    <source>
        <dbReference type="SAM" id="MobiDB-lite"/>
    </source>
</evidence>
<comment type="caution">
    <text evidence="2">The sequence shown here is derived from an EMBL/GenBank/DDBJ whole genome shotgun (WGS) entry which is preliminary data.</text>
</comment>
<evidence type="ECO:0000313" key="3">
    <source>
        <dbReference type="Proteomes" id="UP000658656"/>
    </source>
</evidence>
<reference evidence="2" key="1">
    <citation type="journal article" date="2014" name="Int. J. Syst. Evol. Microbiol.">
        <title>Complete genome sequence of Corynebacterium casei LMG S-19264T (=DSM 44701T), isolated from a smear-ripened cheese.</title>
        <authorList>
            <consortium name="US DOE Joint Genome Institute (JGI-PGF)"/>
            <person name="Walter F."/>
            <person name="Albersmeier A."/>
            <person name="Kalinowski J."/>
            <person name="Ruckert C."/>
        </authorList>
    </citation>
    <scope>NUCLEOTIDE SEQUENCE</scope>
    <source>
        <strain evidence="2">CGMCC 4.7679</strain>
    </source>
</reference>